<dbReference type="GO" id="GO:0003921">
    <property type="term" value="F:GMP synthase activity"/>
    <property type="evidence" value="ECO:0007669"/>
    <property type="project" value="InterPro"/>
</dbReference>
<dbReference type="SUPFAM" id="SSF54810">
    <property type="entry name" value="GMP synthetase C-terminal dimerisation domain"/>
    <property type="match status" value="1"/>
</dbReference>
<dbReference type="InterPro" id="IPR017926">
    <property type="entry name" value="GATASE"/>
</dbReference>
<dbReference type="InterPro" id="IPR001674">
    <property type="entry name" value="GMP_synth_C"/>
</dbReference>
<reference evidence="12" key="1">
    <citation type="submission" date="2022-09" db="EMBL/GenBank/DDBJ databases">
        <authorList>
            <person name="Yuan C."/>
            <person name="Ke Z."/>
        </authorList>
    </citation>
    <scope>NUCLEOTIDE SEQUENCE</scope>
    <source>
        <strain evidence="12">LB-8</strain>
    </source>
</reference>
<dbReference type="PANTHER" id="PTHR11922:SF2">
    <property type="entry name" value="GMP SYNTHASE [GLUTAMINE-HYDROLYZING]"/>
    <property type="match status" value="1"/>
</dbReference>
<feature type="active site" evidence="9">
    <location>
        <position position="200"/>
    </location>
</feature>
<keyword evidence="3 9" id="KW-0436">Ligase</keyword>
<keyword evidence="13" id="KW-1185">Reference proteome</keyword>
<dbReference type="PROSITE" id="PS51273">
    <property type="entry name" value="GATASE_TYPE_1"/>
    <property type="match status" value="1"/>
</dbReference>
<keyword evidence="5 9" id="KW-0332">GMP biosynthesis</keyword>
<dbReference type="FunFam" id="3.40.50.880:FF:000001">
    <property type="entry name" value="GMP synthase [glutamine-hydrolyzing]"/>
    <property type="match status" value="1"/>
</dbReference>
<dbReference type="Gene3D" id="3.30.300.10">
    <property type="match status" value="1"/>
</dbReference>
<dbReference type="PANTHER" id="PTHR11922">
    <property type="entry name" value="GMP SYNTHASE-RELATED"/>
    <property type="match status" value="1"/>
</dbReference>
<comment type="function">
    <text evidence="1 9">Catalyzes the synthesis of GMP from XMP.</text>
</comment>
<dbReference type="Proteomes" id="UP001155483">
    <property type="component" value="Unassembled WGS sequence"/>
</dbReference>
<comment type="catalytic activity">
    <reaction evidence="9">
        <text>XMP + L-glutamine + ATP + H2O = GMP + L-glutamate + AMP + diphosphate + 2 H(+)</text>
        <dbReference type="Rhea" id="RHEA:11680"/>
        <dbReference type="ChEBI" id="CHEBI:15377"/>
        <dbReference type="ChEBI" id="CHEBI:15378"/>
        <dbReference type="ChEBI" id="CHEBI:29985"/>
        <dbReference type="ChEBI" id="CHEBI:30616"/>
        <dbReference type="ChEBI" id="CHEBI:33019"/>
        <dbReference type="ChEBI" id="CHEBI:57464"/>
        <dbReference type="ChEBI" id="CHEBI:58115"/>
        <dbReference type="ChEBI" id="CHEBI:58359"/>
        <dbReference type="ChEBI" id="CHEBI:456215"/>
        <dbReference type="EC" id="6.3.5.2"/>
    </reaction>
</comment>
<dbReference type="GO" id="GO:0005829">
    <property type="term" value="C:cytosol"/>
    <property type="evidence" value="ECO:0007669"/>
    <property type="project" value="TreeGrafter"/>
</dbReference>
<dbReference type="SUPFAM" id="SSF52317">
    <property type="entry name" value="Class I glutamine amidotransferase-like"/>
    <property type="match status" value="1"/>
</dbReference>
<dbReference type="FunFam" id="3.40.50.620:FF:000001">
    <property type="entry name" value="GMP synthase [glutamine-hydrolyzing]"/>
    <property type="match status" value="1"/>
</dbReference>
<gene>
    <name evidence="9 12" type="primary">guaA</name>
    <name evidence="12" type="ORF">OCK74_04545</name>
</gene>
<dbReference type="EC" id="6.3.5.2" evidence="9"/>
<reference evidence="12" key="2">
    <citation type="submission" date="2023-04" db="EMBL/GenBank/DDBJ databases">
        <title>Paracnuella aquatica gen. nov., sp. nov., a member of the family Chitinophagaceae isolated from a hot spring.</title>
        <authorList>
            <person name="Wang C."/>
        </authorList>
    </citation>
    <scope>NUCLEOTIDE SEQUENCE</scope>
    <source>
        <strain evidence="12">LB-8</strain>
    </source>
</reference>
<feature type="active site" evidence="9">
    <location>
        <position position="198"/>
    </location>
</feature>
<dbReference type="InterPro" id="IPR004739">
    <property type="entry name" value="GMP_synth_GATase"/>
</dbReference>
<evidence type="ECO:0000256" key="2">
    <source>
        <dbReference type="ARBA" id="ARBA00005153"/>
    </source>
</evidence>
<evidence type="ECO:0000256" key="8">
    <source>
        <dbReference type="ARBA" id="ARBA00022962"/>
    </source>
</evidence>
<protein>
    <recommendedName>
        <fullName evidence="9">GMP synthase [glutamine-hydrolyzing]</fullName>
        <ecNumber evidence="9">6.3.5.2</ecNumber>
    </recommendedName>
    <alternativeName>
        <fullName evidence="9">GMP synthetase</fullName>
    </alternativeName>
    <alternativeName>
        <fullName evidence="9">Glutamine amidotransferase</fullName>
    </alternativeName>
</protein>
<dbReference type="Pfam" id="PF00117">
    <property type="entry name" value="GATase"/>
    <property type="match status" value="1"/>
</dbReference>
<comment type="subunit">
    <text evidence="9">Homodimer.</text>
</comment>
<keyword evidence="8 9" id="KW-0315">Glutamine amidotransferase</keyword>
<dbReference type="FunFam" id="3.30.300.10:FF:000002">
    <property type="entry name" value="GMP synthase [glutamine-hydrolyzing]"/>
    <property type="match status" value="1"/>
</dbReference>
<evidence type="ECO:0000313" key="13">
    <source>
        <dbReference type="Proteomes" id="UP001155483"/>
    </source>
</evidence>
<dbReference type="InterPro" id="IPR022955">
    <property type="entry name" value="GMP_synthase"/>
</dbReference>
<comment type="pathway">
    <text evidence="2 9">Purine metabolism; GMP biosynthesis; GMP from XMP (L-Gln route): step 1/1.</text>
</comment>
<dbReference type="Pfam" id="PF02540">
    <property type="entry name" value="NAD_synthase"/>
    <property type="match status" value="1"/>
</dbReference>
<feature type="active site" description="Nucleophile" evidence="9">
    <location>
        <position position="108"/>
    </location>
</feature>
<dbReference type="PRINTS" id="PR00096">
    <property type="entry name" value="GATASE"/>
</dbReference>
<dbReference type="SUPFAM" id="SSF52402">
    <property type="entry name" value="Adenine nucleotide alpha hydrolases-like"/>
    <property type="match status" value="1"/>
</dbReference>
<keyword evidence="4 9" id="KW-0547">Nucleotide-binding</keyword>
<dbReference type="HAMAP" id="MF_00344">
    <property type="entry name" value="GMP_synthase"/>
    <property type="match status" value="1"/>
</dbReference>
<evidence type="ECO:0000256" key="1">
    <source>
        <dbReference type="ARBA" id="ARBA00002332"/>
    </source>
</evidence>
<dbReference type="Gene3D" id="3.40.50.880">
    <property type="match status" value="1"/>
</dbReference>
<evidence type="ECO:0000256" key="4">
    <source>
        <dbReference type="ARBA" id="ARBA00022741"/>
    </source>
</evidence>
<dbReference type="AlphaFoldDB" id="A0A9X2XNJ4"/>
<dbReference type="NCBIfam" id="NF000848">
    <property type="entry name" value="PRK00074.1"/>
    <property type="match status" value="1"/>
</dbReference>
<dbReference type="InterPro" id="IPR014729">
    <property type="entry name" value="Rossmann-like_a/b/a_fold"/>
</dbReference>
<dbReference type="Pfam" id="PF00958">
    <property type="entry name" value="GMP_synt_C"/>
    <property type="match status" value="1"/>
</dbReference>
<feature type="binding site" evidence="10">
    <location>
        <begin position="252"/>
        <end position="258"/>
    </location>
    <ligand>
        <name>ATP</name>
        <dbReference type="ChEBI" id="CHEBI:30616"/>
    </ligand>
</feature>
<evidence type="ECO:0000259" key="11">
    <source>
        <dbReference type="PROSITE" id="PS51553"/>
    </source>
</evidence>
<dbReference type="NCBIfam" id="TIGR00888">
    <property type="entry name" value="guaA_Nterm"/>
    <property type="match status" value="1"/>
</dbReference>
<evidence type="ECO:0000256" key="6">
    <source>
        <dbReference type="ARBA" id="ARBA00022755"/>
    </source>
</evidence>
<dbReference type="NCBIfam" id="TIGR00884">
    <property type="entry name" value="guaA_Cterm"/>
    <property type="match status" value="1"/>
</dbReference>
<accession>A0A9X2XNJ4</accession>
<dbReference type="CDD" id="cd01997">
    <property type="entry name" value="GMP_synthase_C"/>
    <property type="match status" value="1"/>
</dbReference>
<dbReference type="InterPro" id="IPR025777">
    <property type="entry name" value="GMPS_ATP_PPase_dom"/>
</dbReference>
<comment type="caution">
    <text evidence="12">The sequence shown here is derived from an EMBL/GenBank/DDBJ whole genome shotgun (WGS) entry which is preliminary data.</text>
</comment>
<name>A0A9X2XNJ4_9BACT</name>
<evidence type="ECO:0000256" key="7">
    <source>
        <dbReference type="ARBA" id="ARBA00022840"/>
    </source>
</evidence>
<dbReference type="InterPro" id="IPR029062">
    <property type="entry name" value="Class_I_gatase-like"/>
</dbReference>
<evidence type="ECO:0000256" key="9">
    <source>
        <dbReference type="HAMAP-Rule" id="MF_00344"/>
    </source>
</evidence>
<organism evidence="12 13">
    <name type="scientific">Paraflavisolibacter caeni</name>
    <dbReference type="NCBI Taxonomy" id="2982496"/>
    <lineage>
        <taxon>Bacteria</taxon>
        <taxon>Pseudomonadati</taxon>
        <taxon>Bacteroidota</taxon>
        <taxon>Chitinophagia</taxon>
        <taxon>Chitinophagales</taxon>
        <taxon>Chitinophagaceae</taxon>
        <taxon>Paraflavisolibacter</taxon>
    </lineage>
</organism>
<keyword evidence="7 9" id="KW-0067">ATP-binding</keyword>
<dbReference type="Gene3D" id="3.40.50.620">
    <property type="entry name" value="HUPs"/>
    <property type="match status" value="1"/>
</dbReference>
<evidence type="ECO:0000256" key="5">
    <source>
        <dbReference type="ARBA" id="ARBA00022749"/>
    </source>
</evidence>
<dbReference type="CDD" id="cd01742">
    <property type="entry name" value="GATase1_GMP_Synthase"/>
    <property type="match status" value="1"/>
</dbReference>
<sequence length="540" mass="59993">MRRDFVNANEPFNYHPACTSQFVLTFTPGMTEKILILDFGSQYTQLIARAVREANVYCEILPFSKELQPDPSVKGIILSGSPFSVNDKNAPEVNVQALASHTPVLGVCYGAQLTAKQFGGKVEKSNKREYGRAVLHVETEEALLQNITSASQVWMSHGDSILKLPDNFQLLATTDSIPVAAFKSQEDGLKPLYGLQFHPEVYHSIEGKKILQNFLVNICGCSQDWTPAHFVTETVEELKKQIGKQKVIMALSGGVDSTVAAMLIHRAIGKNLHGIFVDNGVLRKDEFEKVLEVYKELGLNVKGIDARKLFYKKLAGKTDPEKKRKAIGKTFIDVFQEAAKEDKDATMLGQGTIYPDVIESVSVHGPSVTIKSHHNVGGLPKKMHLKLVEPLRYLFKDEVRRVGRELGIPDDLLNRHPFPGPGLAIRILGEVTEEKVKLLQAADDIYVKALKKYNLYATVWQAGAILLPVRSVGVMGDERTYEFTVALRAVTSVDGMTADWAHLPYDFLAHVSNEIINSVRGINRVVYDISSKPPATIEWE</sequence>
<keyword evidence="6 9" id="KW-0658">Purine biosynthesis</keyword>
<dbReference type="InterPro" id="IPR022310">
    <property type="entry name" value="NAD/GMP_synthase"/>
</dbReference>
<evidence type="ECO:0000313" key="12">
    <source>
        <dbReference type="EMBL" id="MCU7548369.1"/>
    </source>
</evidence>
<feature type="domain" description="GMPS ATP-PPase" evidence="11">
    <location>
        <begin position="225"/>
        <end position="415"/>
    </location>
</feature>
<dbReference type="PROSITE" id="PS51553">
    <property type="entry name" value="GMPS_ATP_PPASE"/>
    <property type="match status" value="1"/>
</dbReference>
<evidence type="ECO:0000256" key="10">
    <source>
        <dbReference type="PROSITE-ProRule" id="PRU00886"/>
    </source>
</evidence>
<evidence type="ECO:0000256" key="3">
    <source>
        <dbReference type="ARBA" id="ARBA00022598"/>
    </source>
</evidence>
<dbReference type="EMBL" id="JAOTIF010000002">
    <property type="protein sequence ID" value="MCU7548369.1"/>
    <property type="molecule type" value="Genomic_DNA"/>
</dbReference>
<proteinExistence type="inferred from homology"/>
<dbReference type="GO" id="GO:0005524">
    <property type="term" value="F:ATP binding"/>
    <property type="evidence" value="ECO:0007669"/>
    <property type="project" value="UniProtKB-UniRule"/>
</dbReference>